<dbReference type="Proteomes" id="UP001595823">
    <property type="component" value="Unassembled WGS sequence"/>
</dbReference>
<evidence type="ECO:0000256" key="1">
    <source>
        <dbReference type="SAM" id="MobiDB-lite"/>
    </source>
</evidence>
<reference evidence="3" key="1">
    <citation type="journal article" date="2019" name="Int. J. Syst. Evol. Microbiol.">
        <title>The Global Catalogue of Microorganisms (GCM) 10K type strain sequencing project: providing services to taxonomists for standard genome sequencing and annotation.</title>
        <authorList>
            <consortium name="The Broad Institute Genomics Platform"/>
            <consortium name="The Broad Institute Genome Sequencing Center for Infectious Disease"/>
            <person name="Wu L."/>
            <person name="Ma J."/>
        </authorList>
    </citation>
    <scope>NUCLEOTIDE SEQUENCE [LARGE SCALE GENOMIC DNA]</scope>
    <source>
        <strain evidence="3">IBRC-M 10908</strain>
    </source>
</reference>
<dbReference type="RefSeq" id="WP_380621425.1">
    <property type="nucleotide sequence ID" value="NZ_JBHSDK010000015.1"/>
</dbReference>
<evidence type="ECO:0000313" key="3">
    <source>
        <dbReference type="Proteomes" id="UP001595823"/>
    </source>
</evidence>
<name>A0ABV8U058_9ACTN</name>
<evidence type="ECO:0000313" key="2">
    <source>
        <dbReference type="EMBL" id="MFC4336011.1"/>
    </source>
</evidence>
<keyword evidence="3" id="KW-1185">Reference proteome</keyword>
<feature type="region of interest" description="Disordered" evidence="1">
    <location>
        <begin position="92"/>
        <end position="111"/>
    </location>
</feature>
<comment type="caution">
    <text evidence="2">The sequence shown here is derived from an EMBL/GenBank/DDBJ whole genome shotgun (WGS) entry which is preliminary data.</text>
</comment>
<proteinExistence type="predicted"/>
<sequence length="111" mass="11864">MTEVLVALISGLSAVSAAGVGLLTKRLKQVDHQVSNNHASNLRDDVDQISHGIAQLLARHERHEIELQGIRTVLATDASRLVDLDARLAHIEAPRKEASGTGDATRDEGAT</sequence>
<accession>A0ABV8U058</accession>
<organism evidence="2 3">
    <name type="scientific">Salininema proteolyticum</name>
    <dbReference type="NCBI Taxonomy" id="1607685"/>
    <lineage>
        <taxon>Bacteria</taxon>
        <taxon>Bacillati</taxon>
        <taxon>Actinomycetota</taxon>
        <taxon>Actinomycetes</taxon>
        <taxon>Glycomycetales</taxon>
        <taxon>Glycomycetaceae</taxon>
        <taxon>Salininema</taxon>
    </lineage>
</organism>
<gene>
    <name evidence="2" type="ORF">ACFPET_12430</name>
</gene>
<protein>
    <submittedName>
        <fullName evidence="2">Uncharacterized protein</fullName>
    </submittedName>
</protein>
<dbReference type="EMBL" id="JBHSDK010000015">
    <property type="protein sequence ID" value="MFC4336011.1"/>
    <property type="molecule type" value="Genomic_DNA"/>
</dbReference>